<protein>
    <submittedName>
        <fullName evidence="3">Uncharacterized protein LOC116193715</fullName>
    </submittedName>
</protein>
<dbReference type="OrthoDB" id="657187at2759"/>
<gene>
    <name evidence="3" type="primary">LOC116193715</name>
</gene>
<proteinExistence type="predicted"/>
<name>A0A6P8C780_PUNGR</name>
<dbReference type="RefSeq" id="XP_031378324.1">
    <property type="nucleotide sequence ID" value="XM_031522464.1"/>
</dbReference>
<keyword evidence="2" id="KW-1185">Reference proteome</keyword>
<reference evidence="2" key="1">
    <citation type="journal article" date="2020" name="Plant Biotechnol. J.">
        <title>The pomegranate (Punica granatum L.) draft genome dissects genetic divergence between soft- and hard-seeded cultivars.</title>
        <authorList>
            <person name="Luo X."/>
            <person name="Li H."/>
            <person name="Wu Z."/>
            <person name="Yao W."/>
            <person name="Zhao P."/>
            <person name="Cao D."/>
            <person name="Yu H."/>
            <person name="Li K."/>
            <person name="Poudel K."/>
            <person name="Zhao D."/>
            <person name="Zhang F."/>
            <person name="Xia X."/>
            <person name="Chen L."/>
            <person name="Wang Q."/>
            <person name="Jing D."/>
            <person name="Cao S."/>
        </authorList>
    </citation>
    <scope>NUCLEOTIDE SEQUENCE [LARGE SCALE GENOMIC DNA]</scope>
    <source>
        <strain evidence="2">cv. Tunisia</strain>
    </source>
</reference>
<reference evidence="3" key="2">
    <citation type="submission" date="2025-08" db="UniProtKB">
        <authorList>
            <consortium name="RefSeq"/>
        </authorList>
    </citation>
    <scope>IDENTIFICATION</scope>
    <source>
        <tissue evidence="3">Leaf</tissue>
    </source>
</reference>
<evidence type="ECO:0000256" key="1">
    <source>
        <dbReference type="SAM" id="MobiDB-lite"/>
    </source>
</evidence>
<sequence>MMTIQCDSSAPSLRHRHLCCFSAGGDESSPTGCSWLRSKAQNLPEIRDRCRRLIGRSHRKAGHGSPEFRYDPLSYALNFEDSWNREDQDEESPRSNFLARLPATPDRRKQAMLAAAPGLV</sequence>
<accession>A0A6P8C780</accession>
<evidence type="ECO:0000313" key="2">
    <source>
        <dbReference type="Proteomes" id="UP000515151"/>
    </source>
</evidence>
<dbReference type="Proteomes" id="UP000515151">
    <property type="component" value="Chromosome 1"/>
</dbReference>
<evidence type="ECO:0000313" key="3">
    <source>
        <dbReference type="RefSeq" id="XP_031378324.1"/>
    </source>
</evidence>
<organism evidence="2 3">
    <name type="scientific">Punica granatum</name>
    <name type="common">Pomegranate</name>
    <dbReference type="NCBI Taxonomy" id="22663"/>
    <lineage>
        <taxon>Eukaryota</taxon>
        <taxon>Viridiplantae</taxon>
        <taxon>Streptophyta</taxon>
        <taxon>Embryophyta</taxon>
        <taxon>Tracheophyta</taxon>
        <taxon>Spermatophyta</taxon>
        <taxon>Magnoliopsida</taxon>
        <taxon>eudicotyledons</taxon>
        <taxon>Gunneridae</taxon>
        <taxon>Pentapetalae</taxon>
        <taxon>rosids</taxon>
        <taxon>malvids</taxon>
        <taxon>Myrtales</taxon>
        <taxon>Lythraceae</taxon>
        <taxon>Punica</taxon>
    </lineage>
</organism>
<feature type="region of interest" description="Disordered" evidence="1">
    <location>
        <begin position="84"/>
        <end position="120"/>
    </location>
</feature>
<dbReference type="PANTHER" id="PTHR33168">
    <property type="entry name" value="STRESS INDUCED PROTEIN-RELATED"/>
    <property type="match status" value="1"/>
</dbReference>
<dbReference type="AlphaFoldDB" id="A0A6P8C780"/>
<dbReference type="GeneID" id="116193715"/>